<gene>
    <name evidence="3" type="ORF">g.49641</name>
</gene>
<name>A0A1B6KIC0_9HEMI</name>
<protein>
    <recommendedName>
        <fullName evidence="4">ZP domain-containing protein</fullName>
    </recommendedName>
</protein>
<evidence type="ECO:0008006" key="4">
    <source>
        <dbReference type="Google" id="ProtNLM"/>
    </source>
</evidence>
<proteinExistence type="predicted"/>
<feature type="region of interest" description="Disordered" evidence="1">
    <location>
        <begin position="148"/>
        <end position="170"/>
    </location>
</feature>
<accession>A0A1B6KIC0</accession>
<dbReference type="AlphaFoldDB" id="A0A1B6KIC0"/>
<evidence type="ECO:0000313" key="3">
    <source>
        <dbReference type="EMBL" id="JAT11201.1"/>
    </source>
</evidence>
<feature type="signal peptide" evidence="2">
    <location>
        <begin position="1"/>
        <end position="24"/>
    </location>
</feature>
<feature type="compositionally biased region" description="Polar residues" evidence="1">
    <location>
        <begin position="160"/>
        <end position="169"/>
    </location>
</feature>
<evidence type="ECO:0000256" key="2">
    <source>
        <dbReference type="SAM" id="SignalP"/>
    </source>
</evidence>
<dbReference type="EMBL" id="GEBQ01028776">
    <property type="protein sequence ID" value="JAT11201.1"/>
    <property type="molecule type" value="Transcribed_RNA"/>
</dbReference>
<feature type="chain" id="PRO_5008586724" description="ZP domain-containing protein" evidence="2">
    <location>
        <begin position="25"/>
        <end position="633"/>
    </location>
</feature>
<evidence type="ECO:0000256" key="1">
    <source>
        <dbReference type="SAM" id="MobiDB-lite"/>
    </source>
</evidence>
<sequence>MSLLKCVLCAYLLSLLGWSFLSEAFPTNTTHIVKGTLQSREKRNVDILAECDMRCKDEKDIKDYEILLAYDYEDQEISSFSYGDSFKSKDGVRSCVHSCKVLSVNKTSEPGSSTEISVEDITKRTKSSLSTSKTEGKTTQSITTVSTLASNKTDEGSNVEAETTTVSEKSNFERIPQIPASEEGAERVNETISNFLPGDDGFMIEEPVTDTAANFSTYPTNTVDESTPTNPPIRFIPKIIRLSVLEAEMAESRPLEKHPVANPSESDSVLWLINKSMTKILSEILKLKNQTEMHFSKDVEAQNLTNKNSDTSLFSNSTTKSFQNTSKLQEIPNLYIESLVQNHTQDVDGTDVEMIISNTDLSTVGVNETPASEYTNHLNITSVTLLESGDVGLSSVRTHTDKVEPGMTTATTVSELNKFNKPTPFDELNSTKPTYQIQNTTEELDVSLSPQSVKTDLEYNQTLENVTVSNVFEETSSAALDVNETSTVYEQIILENTTDQSGIKENVSTLNLPSLNMSSSTFGSLTESSTLYDLTSDSAMNLTTDQNETSDLEELVGNMSTTLIPLSLNISSSTIDTIESSRPTPFDNLTLDATMNLTKDHNETAAFNNSSNVKAFNIVMGNRNDNESSIKVI</sequence>
<organism evidence="3">
    <name type="scientific">Graphocephala atropunctata</name>
    <dbReference type="NCBI Taxonomy" id="36148"/>
    <lineage>
        <taxon>Eukaryota</taxon>
        <taxon>Metazoa</taxon>
        <taxon>Ecdysozoa</taxon>
        <taxon>Arthropoda</taxon>
        <taxon>Hexapoda</taxon>
        <taxon>Insecta</taxon>
        <taxon>Pterygota</taxon>
        <taxon>Neoptera</taxon>
        <taxon>Paraneoptera</taxon>
        <taxon>Hemiptera</taxon>
        <taxon>Auchenorrhyncha</taxon>
        <taxon>Membracoidea</taxon>
        <taxon>Cicadellidae</taxon>
        <taxon>Cicadellinae</taxon>
        <taxon>Cicadellini</taxon>
        <taxon>Graphocephala</taxon>
    </lineage>
</organism>
<reference evidence="3" key="1">
    <citation type="submission" date="2015-11" db="EMBL/GenBank/DDBJ databases">
        <title>De novo transcriptome assembly of four potential Pierce s Disease insect vectors from Arizona vineyards.</title>
        <authorList>
            <person name="Tassone E.E."/>
        </authorList>
    </citation>
    <scope>NUCLEOTIDE SEQUENCE</scope>
</reference>
<keyword evidence="2" id="KW-0732">Signal</keyword>